<dbReference type="RefSeq" id="WP_012023287.1">
    <property type="nucleotide sequence ID" value="NC_009441.1"/>
</dbReference>
<dbReference type="HOGENOM" id="CLU_1710570_0_0_10"/>
<dbReference type="KEGG" id="fjo:Fjoh_1205"/>
<proteinExistence type="predicted"/>
<reference evidence="1 2" key="1">
    <citation type="journal article" date="2009" name="Appl. Environ. Microbiol.">
        <title>Novel features of the polysaccharide-digesting gliding bacterium Flavobacterium johnsoniae as revealed by genome sequence analysis.</title>
        <authorList>
            <person name="McBride M.J."/>
            <person name="Xie G."/>
            <person name="Martens E.C."/>
            <person name="Lapidus A."/>
            <person name="Henrissat B."/>
            <person name="Rhodes R.G."/>
            <person name="Goltsman E."/>
            <person name="Wang W."/>
            <person name="Xu J."/>
            <person name="Hunnicutt D.W."/>
            <person name="Staroscik A.M."/>
            <person name="Hoover T.R."/>
            <person name="Cheng Y.Q."/>
            <person name="Stein J.L."/>
        </authorList>
    </citation>
    <scope>NUCLEOTIDE SEQUENCE [LARGE SCALE GENOMIC DNA]</scope>
    <source>
        <strain evidence="2">ATCC 17061 / DSM 2064 / JCM 8514 / BCRC 14874 / CCUG 350202 / NBRC 14942 / NCIMB 11054 / UW101</strain>
    </source>
</reference>
<dbReference type="Proteomes" id="UP000006694">
    <property type="component" value="Chromosome"/>
</dbReference>
<evidence type="ECO:0000313" key="2">
    <source>
        <dbReference type="Proteomes" id="UP000006694"/>
    </source>
</evidence>
<keyword evidence="2" id="KW-1185">Reference proteome</keyword>
<sequence>MFGQSKYRPPETDRLDLLLGKCRDEMTENNSEYFYQKQMLCRIKLVESFKEKMSPFLQDKLLIAEQYWNAFIPNENYPTSEIDFEFINLSKRRDFEKNDNAQLHLRIIRLLFKKYDSESTDENIDCFMLFFEYLIKLGFYKEDLADAVENLFE</sequence>
<dbReference type="STRING" id="376686.Fjoh_1205"/>
<gene>
    <name evidence="1" type="ordered locus">Fjoh_1205</name>
</gene>
<evidence type="ECO:0000313" key="1">
    <source>
        <dbReference type="EMBL" id="ABQ04237.1"/>
    </source>
</evidence>
<accession>A5FKN1</accession>
<protein>
    <submittedName>
        <fullName evidence="1">Uncharacterized protein</fullName>
    </submittedName>
</protein>
<organism evidence="1 2">
    <name type="scientific">Flavobacterium johnsoniae (strain ATCC 17061 / DSM 2064 / JCM 8514 / BCRC 14874 / CCUG 350202 / NBRC 14942 / NCIMB 11054 / UW101)</name>
    <name type="common">Cytophaga johnsonae</name>
    <dbReference type="NCBI Taxonomy" id="376686"/>
    <lineage>
        <taxon>Bacteria</taxon>
        <taxon>Pseudomonadati</taxon>
        <taxon>Bacteroidota</taxon>
        <taxon>Flavobacteriia</taxon>
        <taxon>Flavobacteriales</taxon>
        <taxon>Flavobacteriaceae</taxon>
        <taxon>Flavobacterium</taxon>
    </lineage>
</organism>
<dbReference type="AlphaFoldDB" id="A5FKN1"/>
<dbReference type="GeneID" id="31764081"/>
<dbReference type="EMBL" id="CP000685">
    <property type="protein sequence ID" value="ABQ04237.1"/>
    <property type="molecule type" value="Genomic_DNA"/>
</dbReference>
<name>A5FKN1_FLAJ1</name>